<organism evidence="1 2">
    <name type="scientific">Flavobacterium arundinis</name>
    <dbReference type="NCBI Taxonomy" id="3139143"/>
    <lineage>
        <taxon>Bacteria</taxon>
        <taxon>Pseudomonadati</taxon>
        <taxon>Bacteroidota</taxon>
        <taxon>Flavobacteriia</taxon>
        <taxon>Flavobacteriales</taxon>
        <taxon>Flavobacteriaceae</taxon>
        <taxon>Flavobacterium</taxon>
    </lineage>
</organism>
<sequence length="304" mass="36533">MEDFWQAPNRKRYLFNDTYNIDTTILRFSNWFDIEYELNLVRSYCYVFPSGDGTWEEEPISEEDYNNNHEDSDYTSYINYQDLIDRPDYNNLCKEFETIINDSFIHEEQNLFLEFAQKSINQAQTDGQAKSLLKSILQTLDTYSKKQAAILTDGTLNRLQEIIVETYSSNYWDSLKSLVGQYGDIYDQIIEPFKESKPKIEQSDPPKEEIYSQIFSGNAFYLWERLREHFQLDDTSRADFRFMYEAMKHDRYIHKTIRLTDMLNWLNEAYEIGIEKPRFEDFKSDTKRMPIYNILKLQYQSLDK</sequence>
<keyword evidence="2" id="KW-1185">Reference proteome</keyword>
<gene>
    <name evidence="1" type="ORF">AAEO56_17830</name>
</gene>
<protein>
    <submittedName>
        <fullName evidence="1">Uncharacterized protein</fullName>
    </submittedName>
</protein>
<reference evidence="1 2" key="1">
    <citation type="submission" date="2024-04" db="EMBL/GenBank/DDBJ databases">
        <title>Flavobacterium sp. DGU11 16S ribosomal RNA gene Genome sequencing and assembly.</title>
        <authorList>
            <person name="Park S."/>
        </authorList>
    </citation>
    <scope>NUCLEOTIDE SEQUENCE [LARGE SCALE GENOMIC DNA]</scope>
    <source>
        <strain evidence="1 2">DGU11</strain>
    </source>
</reference>
<dbReference type="Proteomes" id="UP001464555">
    <property type="component" value="Unassembled WGS sequence"/>
</dbReference>
<accession>A0ABU9I128</accession>
<name>A0ABU9I128_9FLAO</name>
<proteinExistence type="predicted"/>
<evidence type="ECO:0000313" key="1">
    <source>
        <dbReference type="EMBL" id="MEL1246138.1"/>
    </source>
</evidence>
<evidence type="ECO:0000313" key="2">
    <source>
        <dbReference type="Proteomes" id="UP001464555"/>
    </source>
</evidence>
<comment type="caution">
    <text evidence="1">The sequence shown here is derived from an EMBL/GenBank/DDBJ whole genome shotgun (WGS) entry which is preliminary data.</text>
</comment>
<dbReference type="RefSeq" id="WP_341698434.1">
    <property type="nucleotide sequence ID" value="NZ_JBBYHR010000012.1"/>
</dbReference>
<dbReference type="EMBL" id="JBBYHR010000012">
    <property type="protein sequence ID" value="MEL1246138.1"/>
    <property type="molecule type" value="Genomic_DNA"/>
</dbReference>